<accession>A0A1T3NU47</accession>
<sequence>MTGADGRSRHLGCEALRDHLDNGAPMLIPVEGDPPLYWHLEAGGRRPALRIPVPAGTKAPRLGMQGVRAVCVLDGGEQYLHVYTEQLDLLREFHIVCCEIADRVQVMKSPPVVAVRTTVLLWRKLLARGRRISLEAEIGLFGELLTLIGLAEARGWHAAVRSWQHPDCADHDFTVGPYDVEVKTVTGRARVHTVHGLGQLAPHADRPLWFVSHILDESDTGRSVLGLIEGIRSTIRVHAPDVLDDFDTRLKLGTDNEAEIPRERRWVSAGNPLAFPADADFPRLTENILVTLPEAVARRIVDIDYRIDVADLVPSIAPAPDGIDHAVDLSRVLPPDVASDLSESNQSKGGAS</sequence>
<keyword evidence="2" id="KW-1185">Reference proteome</keyword>
<dbReference type="EMBL" id="MWQN01000001">
    <property type="protein sequence ID" value="OPC80304.1"/>
    <property type="molecule type" value="Genomic_DNA"/>
</dbReference>
<protein>
    <recommendedName>
        <fullName evidence="3">PD-(D/E)XK motif protein</fullName>
    </recommendedName>
</protein>
<dbReference type="STRING" id="159449.B4N89_04510"/>
<dbReference type="AlphaFoldDB" id="A0A1T3NU47"/>
<dbReference type="OrthoDB" id="4854145at2"/>
<dbReference type="Pfam" id="PF14390">
    <property type="entry name" value="DUF4420"/>
    <property type="match status" value="1"/>
</dbReference>
<evidence type="ECO:0008006" key="3">
    <source>
        <dbReference type="Google" id="ProtNLM"/>
    </source>
</evidence>
<evidence type="ECO:0000313" key="2">
    <source>
        <dbReference type="Proteomes" id="UP000190037"/>
    </source>
</evidence>
<name>A0A1T3NU47_9ACTN</name>
<dbReference type="Proteomes" id="UP000190037">
    <property type="component" value="Unassembled WGS sequence"/>
</dbReference>
<reference evidence="1 2" key="1">
    <citation type="submission" date="2017-03" db="EMBL/GenBank/DDBJ databases">
        <title>Draft genome sequence of Streptomyces scabrisporus NF3, endophyte isolated from Amphipterygium adstringens.</title>
        <authorList>
            <person name="Vazquez M."/>
            <person name="Ceapa C.D."/>
            <person name="Rodriguez Luna D."/>
            <person name="Sanchez Esquivel S."/>
        </authorList>
    </citation>
    <scope>NUCLEOTIDE SEQUENCE [LARGE SCALE GENOMIC DNA]</scope>
    <source>
        <strain evidence="1 2">NF3</strain>
    </source>
</reference>
<proteinExistence type="predicted"/>
<organism evidence="1 2">
    <name type="scientific">Embleya scabrispora</name>
    <dbReference type="NCBI Taxonomy" id="159449"/>
    <lineage>
        <taxon>Bacteria</taxon>
        <taxon>Bacillati</taxon>
        <taxon>Actinomycetota</taxon>
        <taxon>Actinomycetes</taxon>
        <taxon>Kitasatosporales</taxon>
        <taxon>Streptomycetaceae</taxon>
        <taxon>Embleya</taxon>
    </lineage>
</organism>
<dbReference type="RefSeq" id="WP_078974564.1">
    <property type="nucleotide sequence ID" value="NZ_MWQN01000001.1"/>
</dbReference>
<evidence type="ECO:0000313" key="1">
    <source>
        <dbReference type="EMBL" id="OPC80304.1"/>
    </source>
</evidence>
<dbReference type="InterPro" id="IPR025534">
    <property type="entry name" value="DUF4420"/>
</dbReference>
<gene>
    <name evidence="1" type="ORF">B4N89_04510</name>
</gene>
<comment type="caution">
    <text evidence="1">The sequence shown here is derived from an EMBL/GenBank/DDBJ whole genome shotgun (WGS) entry which is preliminary data.</text>
</comment>